<gene>
    <name evidence="1" type="ORF">ASCRUDRAFT_78339</name>
</gene>
<accession>A0A1D2V863</accession>
<organism evidence="1 2">
    <name type="scientific">Ascoidea rubescens DSM 1968</name>
    <dbReference type="NCBI Taxonomy" id="1344418"/>
    <lineage>
        <taxon>Eukaryota</taxon>
        <taxon>Fungi</taxon>
        <taxon>Dikarya</taxon>
        <taxon>Ascomycota</taxon>
        <taxon>Saccharomycotina</taxon>
        <taxon>Saccharomycetes</taxon>
        <taxon>Ascoideaceae</taxon>
        <taxon>Ascoidea</taxon>
    </lineage>
</organism>
<reference evidence="2" key="1">
    <citation type="submission" date="2016-05" db="EMBL/GenBank/DDBJ databases">
        <title>Comparative genomics of biotechnologically important yeasts.</title>
        <authorList>
            <consortium name="DOE Joint Genome Institute"/>
            <person name="Riley R."/>
            <person name="Haridas S."/>
            <person name="Wolfe K.H."/>
            <person name="Lopes M.R."/>
            <person name="Hittinger C.T."/>
            <person name="Goker M."/>
            <person name="Salamov A."/>
            <person name="Wisecaver J."/>
            <person name="Long T.M."/>
            <person name="Aerts A.L."/>
            <person name="Barry K."/>
            <person name="Choi C."/>
            <person name="Clum A."/>
            <person name="Coughlan A.Y."/>
            <person name="Deshpande S."/>
            <person name="Douglass A.P."/>
            <person name="Hanson S.J."/>
            <person name="Klenk H.-P."/>
            <person name="Labutti K."/>
            <person name="Lapidus A."/>
            <person name="Lindquist E."/>
            <person name="Lipzen A."/>
            <person name="Meier-Kolthoff J.P."/>
            <person name="Ohm R.A."/>
            <person name="Otillar R.P."/>
            <person name="Pangilinan J."/>
            <person name="Peng Y."/>
            <person name="Rokas A."/>
            <person name="Rosa C.A."/>
            <person name="Scheuner C."/>
            <person name="Sibirny A.A."/>
            <person name="Slot J.C."/>
            <person name="Stielow J.B."/>
            <person name="Sun H."/>
            <person name="Kurtzman C.P."/>
            <person name="Blackwell M."/>
            <person name="Grigoriev I.V."/>
            <person name="Jeffries T.W."/>
        </authorList>
    </citation>
    <scope>NUCLEOTIDE SEQUENCE [LARGE SCALE GENOMIC DNA]</scope>
    <source>
        <strain evidence="2">DSM 1968</strain>
    </source>
</reference>
<dbReference type="Proteomes" id="UP000095038">
    <property type="component" value="Unassembled WGS sequence"/>
</dbReference>
<dbReference type="InParanoid" id="A0A1D2V863"/>
<keyword evidence="2" id="KW-1185">Reference proteome</keyword>
<evidence type="ECO:0000313" key="2">
    <source>
        <dbReference type="Proteomes" id="UP000095038"/>
    </source>
</evidence>
<sequence length="54" mass="6225">MLFVISQNIKHQKQFKVTKPGSDAIFYTLDDVLQDQHIQGDLVVSLSLISWYLC</sequence>
<proteinExistence type="predicted"/>
<dbReference type="EMBL" id="KV454502">
    <property type="protein sequence ID" value="ODV57861.1"/>
    <property type="molecule type" value="Genomic_DNA"/>
</dbReference>
<name>A0A1D2V863_9ASCO</name>
<evidence type="ECO:0000313" key="1">
    <source>
        <dbReference type="EMBL" id="ODV57861.1"/>
    </source>
</evidence>
<protein>
    <submittedName>
        <fullName evidence="1">Uncharacterized protein</fullName>
    </submittedName>
</protein>
<dbReference type="RefSeq" id="XP_020044168.1">
    <property type="nucleotide sequence ID" value="XM_020194217.1"/>
</dbReference>
<dbReference type="GeneID" id="30967853"/>
<dbReference type="AlphaFoldDB" id="A0A1D2V863"/>